<sequence>MPEPAIGPDELLRARLRAHRVTEPDLPDLPSVVGHFLAVQGQELRPALWGASRRVEPGREPGASGAAAALDAGEVLRTHVLRPTWHLVRPDDARWLIELTAPRVRRQMASTERAWGIGDPGPGMDCVAAEVAAGPRTRAELRDALVARGLVAEDAPGIHVTQVLMHAELERLVVSGPARDRQQTYAAFDDRAPAGYGPLGERFDAEAAVVELWRRYLPSRAYATVKDVAQWATLTLADLRRGLQVLLDAGEAVEVPGAGRLEGLTFYRAASVPDAGAPTGAPPSGTLRVDLLQAYDELFCSYRESRDVVLEPGAEPPDRRGAYVHCIAVDGRVAGRWRWPSAGVAAGGLDVQWSREPTAAERSALDLAAADLASYLAT</sequence>
<evidence type="ECO:0000313" key="2">
    <source>
        <dbReference type="Proteomes" id="UP000009236"/>
    </source>
</evidence>
<dbReference type="Proteomes" id="UP000009236">
    <property type="component" value="Chromosome"/>
</dbReference>
<dbReference type="AlphaFoldDB" id="F6FR76"/>
<accession>F6FR76</accession>
<dbReference type="STRING" id="743718.Isova_0123"/>
<evidence type="ECO:0000313" key="1">
    <source>
        <dbReference type="EMBL" id="AEG42936.1"/>
    </source>
</evidence>
<proteinExistence type="predicted"/>
<dbReference type="KEGG" id="iva:Isova_0123"/>
<evidence type="ECO:0008006" key="3">
    <source>
        <dbReference type="Google" id="ProtNLM"/>
    </source>
</evidence>
<protein>
    <recommendedName>
        <fullName evidence="3">Winged helix DNA-binding domain-containing protein</fullName>
    </recommendedName>
</protein>
<dbReference type="PANTHER" id="PTHR38479:SF2">
    <property type="entry name" value="WINGED HELIX DNA-BINDING DOMAIN-CONTAINING PROTEIN"/>
    <property type="match status" value="1"/>
</dbReference>
<dbReference type="EMBL" id="CP002810">
    <property type="protein sequence ID" value="AEG42936.1"/>
    <property type="molecule type" value="Genomic_DNA"/>
</dbReference>
<dbReference type="RefSeq" id="WP_013837331.1">
    <property type="nucleotide sequence ID" value="NC_015588.1"/>
</dbReference>
<dbReference type="PANTHER" id="PTHR38479">
    <property type="entry name" value="LMO0824 PROTEIN"/>
    <property type="match status" value="1"/>
</dbReference>
<dbReference type="InterPro" id="IPR009351">
    <property type="entry name" value="AlkZ-like"/>
</dbReference>
<gene>
    <name evidence="1" type="ordered locus">Isova_0123</name>
</gene>
<dbReference type="HOGENOM" id="CLU_047003_0_0_11"/>
<keyword evidence="2" id="KW-1185">Reference proteome</keyword>
<name>F6FR76_ISOV2</name>
<dbReference type="eggNOG" id="ENOG5032RB3">
    <property type="taxonomic scope" value="Bacteria"/>
</dbReference>
<reference evidence="1 2" key="1">
    <citation type="submission" date="2011-05" db="EMBL/GenBank/DDBJ databases">
        <title>Complete sequence of Isoptericola variabilis 225.</title>
        <authorList>
            <consortium name="US DOE Joint Genome Institute"/>
            <person name="Lucas S."/>
            <person name="Han J."/>
            <person name="Lapidus A."/>
            <person name="Cheng J.-F."/>
            <person name="Goodwin L."/>
            <person name="Pitluck S."/>
            <person name="Peters L."/>
            <person name="Mikhailova N."/>
            <person name="Zeytun A."/>
            <person name="Han C."/>
            <person name="Tapia R."/>
            <person name="Land M."/>
            <person name="Hauser L."/>
            <person name="Kyrpides N."/>
            <person name="Ivanova N."/>
            <person name="Pagani I."/>
            <person name="Siebers A."/>
            <person name="Allgaier M."/>
            <person name="Thelen M."/>
            <person name="Hugenholtz P."/>
            <person name="Gladden J."/>
            <person name="Woyke T."/>
        </authorList>
    </citation>
    <scope>NUCLEOTIDE SEQUENCE [LARGE SCALE GENOMIC DNA]</scope>
    <source>
        <strain evidence="2">225</strain>
    </source>
</reference>
<organism evidence="2">
    <name type="scientific">Isoptericola variabilis (strain 225)</name>
    <dbReference type="NCBI Taxonomy" id="743718"/>
    <lineage>
        <taxon>Bacteria</taxon>
        <taxon>Bacillati</taxon>
        <taxon>Actinomycetota</taxon>
        <taxon>Actinomycetes</taxon>
        <taxon>Micrococcales</taxon>
        <taxon>Promicromonosporaceae</taxon>
        <taxon>Isoptericola</taxon>
    </lineage>
</organism>
<dbReference type="Pfam" id="PF06224">
    <property type="entry name" value="AlkZ-like"/>
    <property type="match status" value="1"/>
</dbReference>